<gene>
    <name evidence="2" type="primary">dtd</name>
    <name evidence="3" type="ORF">H206_00500</name>
</gene>
<comment type="subcellular location">
    <subcellularLocation>
        <location evidence="2">Cytoplasm</location>
    </subcellularLocation>
</comment>
<dbReference type="EMBL" id="MTKO01000034">
    <property type="protein sequence ID" value="RWX47490.1"/>
    <property type="molecule type" value="Genomic_DNA"/>
</dbReference>
<feature type="short sequence motif" description="Gly-cisPro motif, important for rejection of L-amino acids" evidence="2">
    <location>
        <begin position="137"/>
        <end position="138"/>
    </location>
</feature>
<keyword evidence="2" id="KW-0694">RNA-binding</keyword>
<dbReference type="EC" id="3.1.1.-" evidence="2"/>
<dbReference type="Pfam" id="PF02580">
    <property type="entry name" value="Tyr_Deacylase"/>
    <property type="match status" value="1"/>
</dbReference>
<comment type="domain">
    <text evidence="2">A Gly-cisPro motif from one monomer fits into the active site of the other monomer to allow specific chiral rejection of L-amino acids.</text>
</comment>
<sequence length="149" mass="16360">MRAVIQRVTSAKVTVDDRQTGAIGEGLLVLLGVHKDDEQGDITWLADKIINLRIFEDEDGKMNHSLVDTGGSMLIVSQFTLLADCRKGRRPSWSEAAPPDKARQLYEEFIQAIADSGITTATGEFQAMMEVSLVNSGPVTILLDSHKKF</sequence>
<comment type="catalytic activity">
    <reaction evidence="2">
        <text>glycyl-tRNA(Ala) + H2O = tRNA(Ala) + glycine + H(+)</text>
        <dbReference type="Rhea" id="RHEA:53744"/>
        <dbReference type="Rhea" id="RHEA-COMP:9657"/>
        <dbReference type="Rhea" id="RHEA-COMP:13640"/>
        <dbReference type="ChEBI" id="CHEBI:15377"/>
        <dbReference type="ChEBI" id="CHEBI:15378"/>
        <dbReference type="ChEBI" id="CHEBI:57305"/>
        <dbReference type="ChEBI" id="CHEBI:78442"/>
        <dbReference type="ChEBI" id="CHEBI:78522"/>
    </reaction>
</comment>
<accession>A0A444J3M7</accession>
<dbReference type="Proteomes" id="UP000287853">
    <property type="component" value="Unassembled WGS sequence"/>
</dbReference>
<evidence type="ECO:0000313" key="4">
    <source>
        <dbReference type="Proteomes" id="UP000287853"/>
    </source>
</evidence>
<comment type="catalytic activity">
    <reaction evidence="2">
        <text>a D-aminoacyl-tRNA + H2O = a tRNA + a D-alpha-amino acid + H(+)</text>
        <dbReference type="Rhea" id="RHEA:13953"/>
        <dbReference type="Rhea" id="RHEA-COMP:10123"/>
        <dbReference type="Rhea" id="RHEA-COMP:10124"/>
        <dbReference type="ChEBI" id="CHEBI:15377"/>
        <dbReference type="ChEBI" id="CHEBI:15378"/>
        <dbReference type="ChEBI" id="CHEBI:59871"/>
        <dbReference type="ChEBI" id="CHEBI:78442"/>
        <dbReference type="ChEBI" id="CHEBI:79333"/>
        <dbReference type="EC" id="3.1.1.96"/>
    </reaction>
</comment>
<dbReference type="GO" id="GO:0000049">
    <property type="term" value="F:tRNA binding"/>
    <property type="evidence" value="ECO:0007669"/>
    <property type="project" value="UniProtKB-UniRule"/>
</dbReference>
<dbReference type="InterPro" id="IPR003732">
    <property type="entry name" value="Daa-tRNA_deacyls_DTD"/>
</dbReference>
<keyword evidence="2" id="KW-0820">tRNA-binding</keyword>
<dbReference type="SUPFAM" id="SSF69500">
    <property type="entry name" value="DTD-like"/>
    <property type="match status" value="1"/>
</dbReference>
<comment type="subunit">
    <text evidence="2">Homodimer.</text>
</comment>
<dbReference type="InterPro" id="IPR023509">
    <property type="entry name" value="DTD-like_sf"/>
</dbReference>
<evidence type="ECO:0000256" key="1">
    <source>
        <dbReference type="ARBA" id="ARBA00009673"/>
    </source>
</evidence>
<dbReference type="NCBIfam" id="TIGR00256">
    <property type="entry name" value="D-aminoacyl-tRNA deacylase"/>
    <property type="match status" value="1"/>
</dbReference>
<dbReference type="Gene3D" id="3.50.80.10">
    <property type="entry name" value="D-tyrosyl-tRNA(Tyr) deacylase"/>
    <property type="match status" value="1"/>
</dbReference>
<dbReference type="AlphaFoldDB" id="A0A444J3M7"/>
<reference evidence="3 4" key="1">
    <citation type="submission" date="2017-01" db="EMBL/GenBank/DDBJ databases">
        <title>The cable genome- insights into the physiology and evolution of filamentous bacteria capable of sulfide oxidation via long distance electron transfer.</title>
        <authorList>
            <person name="Schreiber L."/>
            <person name="Bjerg J.T."/>
            <person name="Boggild A."/>
            <person name="Van De Vossenberg J."/>
            <person name="Meysman F."/>
            <person name="Nielsen L.P."/>
            <person name="Schramm A."/>
            <person name="Kjeldsen K.U."/>
        </authorList>
    </citation>
    <scope>NUCLEOTIDE SEQUENCE [LARGE SCALE GENOMIC DNA]</scope>
    <source>
        <strain evidence="3">MCF</strain>
    </source>
</reference>
<protein>
    <recommendedName>
        <fullName evidence="2">D-aminoacyl-tRNA deacylase</fullName>
        <shortName evidence="2">DTD</shortName>
        <ecNumber evidence="2">3.1.1.96</ecNumber>
    </recommendedName>
    <alternativeName>
        <fullName evidence="2">Gly-tRNA(Ala) deacylase</fullName>
        <ecNumber evidence="2">3.1.1.-</ecNumber>
    </alternativeName>
</protein>
<comment type="function">
    <text evidence="2">An aminoacyl-tRNA editing enzyme that deacylates mischarged D-aminoacyl-tRNAs. Also deacylates mischarged glycyl-tRNA(Ala), protecting cells against glycine mischarging by AlaRS. Acts via tRNA-based rather than protein-based catalysis; rejects L-amino acids rather than detecting D-amino acids in the active site. By recycling D-aminoacyl-tRNA to D-amino acids and free tRNA molecules, this enzyme counteracts the toxicity associated with the formation of D-aminoacyl-tRNA entities in vivo and helps enforce protein L-homochirality.</text>
</comment>
<keyword evidence="2" id="KW-0963">Cytoplasm</keyword>
<dbReference type="EC" id="3.1.1.96" evidence="2"/>
<dbReference type="CDD" id="cd00563">
    <property type="entry name" value="Dtyr_deacylase"/>
    <property type="match status" value="1"/>
</dbReference>
<name>A0A444J3M7_9BACT</name>
<dbReference type="FunFam" id="3.50.80.10:FF:000001">
    <property type="entry name" value="D-aminoacyl-tRNA deacylase"/>
    <property type="match status" value="1"/>
</dbReference>
<dbReference type="GO" id="GO:0005737">
    <property type="term" value="C:cytoplasm"/>
    <property type="evidence" value="ECO:0007669"/>
    <property type="project" value="UniProtKB-SubCell"/>
</dbReference>
<dbReference type="GO" id="GO:0051500">
    <property type="term" value="F:D-tyrosyl-tRNA(Tyr) deacylase activity"/>
    <property type="evidence" value="ECO:0007669"/>
    <property type="project" value="TreeGrafter"/>
</dbReference>
<keyword evidence="4" id="KW-1185">Reference proteome</keyword>
<dbReference type="GO" id="GO:0019478">
    <property type="term" value="P:D-amino acid catabolic process"/>
    <property type="evidence" value="ECO:0007669"/>
    <property type="project" value="UniProtKB-UniRule"/>
</dbReference>
<keyword evidence="2" id="KW-0378">Hydrolase</keyword>
<dbReference type="GO" id="GO:0106026">
    <property type="term" value="F:Gly-tRNA(Ala) deacylase activity"/>
    <property type="evidence" value="ECO:0007669"/>
    <property type="project" value="UniProtKB-UniRule"/>
</dbReference>
<dbReference type="PANTHER" id="PTHR10472:SF5">
    <property type="entry name" value="D-AMINOACYL-TRNA DEACYLASE 1"/>
    <property type="match status" value="1"/>
</dbReference>
<dbReference type="GO" id="GO:0043908">
    <property type="term" value="F:Ser(Gly)-tRNA(Ala) hydrolase activity"/>
    <property type="evidence" value="ECO:0007669"/>
    <property type="project" value="UniProtKB-UniRule"/>
</dbReference>
<evidence type="ECO:0000313" key="3">
    <source>
        <dbReference type="EMBL" id="RWX47490.1"/>
    </source>
</evidence>
<dbReference type="PANTHER" id="PTHR10472">
    <property type="entry name" value="D-TYROSYL-TRNA TYR DEACYLASE"/>
    <property type="match status" value="1"/>
</dbReference>
<evidence type="ECO:0000256" key="2">
    <source>
        <dbReference type="HAMAP-Rule" id="MF_00518"/>
    </source>
</evidence>
<comment type="similarity">
    <text evidence="1 2">Belongs to the DTD family.</text>
</comment>
<proteinExistence type="inferred from homology"/>
<dbReference type="HAMAP" id="MF_00518">
    <property type="entry name" value="Deacylase_Dtd"/>
    <property type="match status" value="1"/>
</dbReference>
<organism evidence="3 4">
    <name type="scientific">Candidatus Electrothrix aarhusensis</name>
    <dbReference type="NCBI Taxonomy" id="1859131"/>
    <lineage>
        <taxon>Bacteria</taxon>
        <taxon>Pseudomonadati</taxon>
        <taxon>Thermodesulfobacteriota</taxon>
        <taxon>Desulfobulbia</taxon>
        <taxon>Desulfobulbales</taxon>
        <taxon>Desulfobulbaceae</taxon>
        <taxon>Candidatus Electrothrix</taxon>
    </lineage>
</organism>
<comment type="caution">
    <text evidence="3">The sequence shown here is derived from an EMBL/GenBank/DDBJ whole genome shotgun (WGS) entry which is preliminary data.</text>
</comment>